<dbReference type="Pfam" id="PF05267">
    <property type="entry name" value="DUF725"/>
    <property type="match status" value="1"/>
</dbReference>
<evidence type="ECO:0000313" key="4">
    <source>
        <dbReference type="EnsemblMetazoa" id="MDOA014417-PA"/>
    </source>
</evidence>
<feature type="signal peptide" evidence="2">
    <location>
        <begin position="1"/>
        <end position="22"/>
    </location>
</feature>
<protein>
    <submittedName>
        <fullName evidence="6">Probable beta-glucosidase btgE</fullName>
    </submittedName>
</protein>
<evidence type="ECO:0000259" key="3">
    <source>
        <dbReference type="Pfam" id="PF05267"/>
    </source>
</evidence>
<dbReference type="RefSeq" id="XP_005175843.1">
    <property type="nucleotide sequence ID" value="XM_005175786.3"/>
</dbReference>
<sequence length="234" mass="24529">MAFTKSSFVFITVCVALAMANTQVLNKLPANLNFLDFMSSSTDSMQANPDQSMACFSYYIPIINEIAQTYAAELSNCTNVATAAELNAEAATLAVRTSYASAVNASCAALTLCPKASTVEDVFQCYITQGVDQSKEFYTISTNATMQLTDLVEMINNIKSQQDICNTQAEVKYEQDSAVAYGNLNSCILGNSAVPTTAAPTTTTTASSSSAAPVSSSSSAPTTAAPVDEPTTVA</sequence>
<dbReference type="OrthoDB" id="8054395at2759"/>
<evidence type="ECO:0000256" key="2">
    <source>
        <dbReference type="SAM" id="SignalP"/>
    </source>
</evidence>
<reference evidence="4" key="1">
    <citation type="submission" date="2020-05" db="UniProtKB">
        <authorList>
            <consortium name="EnsemblMetazoa"/>
        </authorList>
    </citation>
    <scope>IDENTIFICATION</scope>
    <source>
        <strain evidence="4">Aabys</strain>
    </source>
</reference>
<organism evidence="4">
    <name type="scientific">Musca domestica</name>
    <name type="common">House fly</name>
    <dbReference type="NCBI Taxonomy" id="7370"/>
    <lineage>
        <taxon>Eukaryota</taxon>
        <taxon>Metazoa</taxon>
        <taxon>Ecdysozoa</taxon>
        <taxon>Arthropoda</taxon>
        <taxon>Hexapoda</taxon>
        <taxon>Insecta</taxon>
        <taxon>Pterygota</taxon>
        <taxon>Neoptera</taxon>
        <taxon>Endopterygota</taxon>
        <taxon>Diptera</taxon>
        <taxon>Brachycera</taxon>
        <taxon>Muscomorpha</taxon>
        <taxon>Muscoidea</taxon>
        <taxon>Muscidae</taxon>
        <taxon>Musca</taxon>
    </lineage>
</organism>
<dbReference type="InterPro" id="IPR007931">
    <property type="entry name" value="TsetseEP"/>
</dbReference>
<feature type="compositionally biased region" description="Low complexity" evidence="1">
    <location>
        <begin position="198"/>
        <end position="227"/>
    </location>
</feature>
<keyword evidence="5" id="KW-1185">Reference proteome</keyword>
<reference evidence="6" key="2">
    <citation type="submission" date="2025-04" db="UniProtKB">
        <authorList>
            <consortium name="RefSeq"/>
        </authorList>
    </citation>
    <scope>IDENTIFICATION</scope>
    <source>
        <strain evidence="6">Aabys</strain>
    </source>
</reference>
<dbReference type="VEuPathDB" id="VectorBase:MDOMA2_007974"/>
<keyword evidence="2" id="KW-0732">Signal</keyword>
<dbReference type="VEuPathDB" id="VectorBase:MDOA014417"/>
<feature type="domain" description="Protein TsetseEP" evidence="3">
    <location>
        <begin position="52"/>
        <end position="170"/>
    </location>
</feature>
<proteinExistence type="predicted"/>
<dbReference type="GeneID" id="101890866"/>
<feature type="chain" id="PRO_5044561586" evidence="2">
    <location>
        <begin position="23"/>
        <end position="234"/>
    </location>
</feature>
<dbReference type="eggNOG" id="ENOG502TD4G">
    <property type="taxonomic scope" value="Eukaryota"/>
</dbReference>
<evidence type="ECO:0000313" key="6">
    <source>
        <dbReference type="RefSeq" id="XP_005175843.1"/>
    </source>
</evidence>
<evidence type="ECO:0000313" key="5">
    <source>
        <dbReference type="Proteomes" id="UP001652621"/>
    </source>
</evidence>
<feature type="region of interest" description="Disordered" evidence="1">
    <location>
        <begin position="198"/>
        <end position="234"/>
    </location>
</feature>
<dbReference type="Proteomes" id="UP001652621">
    <property type="component" value="Unplaced"/>
</dbReference>
<dbReference type="AlphaFoldDB" id="A0A1I8NEM7"/>
<gene>
    <name evidence="4" type="primary">101890866</name>
    <name evidence="6" type="synonym">LOC101890866</name>
</gene>
<evidence type="ECO:0000256" key="1">
    <source>
        <dbReference type="SAM" id="MobiDB-lite"/>
    </source>
</evidence>
<dbReference type="KEGG" id="mde:101890866"/>
<name>A0A1I8NEM7_MUSDO</name>
<dbReference type="EnsemblMetazoa" id="MDOA014417-RA">
    <property type="protein sequence ID" value="MDOA014417-PA"/>
    <property type="gene ID" value="MDOA014417"/>
</dbReference>
<accession>A0A1I8NEM7</accession>